<gene>
    <name evidence="1" type="ORF">ACRB68_01030</name>
</gene>
<evidence type="ECO:0000313" key="2">
    <source>
        <dbReference type="Proteomes" id="UP000487268"/>
    </source>
</evidence>
<dbReference type="EMBL" id="WEGH01000001">
    <property type="protein sequence ID" value="MQY02076.1"/>
    <property type="molecule type" value="Genomic_DNA"/>
</dbReference>
<dbReference type="Proteomes" id="UP000487268">
    <property type="component" value="Unassembled WGS sequence"/>
</dbReference>
<evidence type="ECO:0000313" key="1">
    <source>
        <dbReference type="EMBL" id="MQY02076.1"/>
    </source>
</evidence>
<sequence>MVFTGPSVGCNYLDDQTSPYTFQDLPAAPGQTRTYQVRISARGRHRPLQPSAKPGLHTERHLIQIWPVTGSSD</sequence>
<proteinExistence type="predicted"/>
<organism evidence="1 2">
    <name type="scientific">Actinomadura macrotermitis</name>
    <dbReference type="NCBI Taxonomy" id="2585200"/>
    <lineage>
        <taxon>Bacteria</taxon>
        <taxon>Bacillati</taxon>
        <taxon>Actinomycetota</taxon>
        <taxon>Actinomycetes</taxon>
        <taxon>Streptosporangiales</taxon>
        <taxon>Thermomonosporaceae</taxon>
        <taxon>Actinomadura</taxon>
    </lineage>
</organism>
<dbReference type="AlphaFoldDB" id="A0A7K0BLX9"/>
<protein>
    <submittedName>
        <fullName evidence="1">Uncharacterized protein</fullName>
    </submittedName>
</protein>
<name>A0A7K0BLX9_9ACTN</name>
<keyword evidence="2" id="KW-1185">Reference proteome</keyword>
<comment type="caution">
    <text evidence="1">The sequence shown here is derived from an EMBL/GenBank/DDBJ whole genome shotgun (WGS) entry which is preliminary data.</text>
</comment>
<accession>A0A7K0BLX9</accession>
<reference evidence="1 2" key="1">
    <citation type="submission" date="2019-10" db="EMBL/GenBank/DDBJ databases">
        <title>Actinomadura rubteroloni sp. nov. and Actinomadura macrotermitis sp. nov., isolated from the gut of fungus growing-termite Macrotermes natalensis.</title>
        <authorList>
            <person name="Benndorf R."/>
            <person name="Martin K."/>
            <person name="Kuefner M."/>
            <person name="De Beer W."/>
            <person name="Kaster A.-K."/>
            <person name="Vollmers J."/>
            <person name="Poulsen M."/>
            <person name="Beemelmanns C."/>
        </authorList>
    </citation>
    <scope>NUCLEOTIDE SEQUENCE [LARGE SCALE GENOMIC DNA]</scope>
    <source>
        <strain evidence="1 2">RB68</strain>
    </source>
</reference>